<name>Q2SMC0_HAHCH</name>
<sequence length="49" mass="5489">MSYSQVMKKRNVVLTGIGDSNVRMEPYMHAYKPSELGETISINQTQKGA</sequence>
<dbReference type="Proteomes" id="UP000000238">
    <property type="component" value="Chromosome"/>
</dbReference>
<evidence type="ECO:0000313" key="1">
    <source>
        <dbReference type="EMBL" id="ABC28204.1"/>
    </source>
</evidence>
<proteinExistence type="predicted"/>
<dbReference type="EMBL" id="CP000155">
    <property type="protein sequence ID" value="ABC28204.1"/>
    <property type="molecule type" value="Genomic_DNA"/>
</dbReference>
<organism evidence="1 2">
    <name type="scientific">Hahella chejuensis (strain KCTC 2396)</name>
    <dbReference type="NCBI Taxonomy" id="349521"/>
    <lineage>
        <taxon>Bacteria</taxon>
        <taxon>Pseudomonadati</taxon>
        <taxon>Pseudomonadota</taxon>
        <taxon>Gammaproteobacteria</taxon>
        <taxon>Oceanospirillales</taxon>
        <taxon>Hahellaceae</taxon>
        <taxon>Hahella</taxon>
    </lineage>
</organism>
<reference evidence="1 2" key="1">
    <citation type="journal article" date="2005" name="Nucleic Acids Res.">
        <title>Genomic blueprint of Hahella chejuensis, a marine microbe producing an algicidal agent.</title>
        <authorList>
            <person name="Jeong H."/>
            <person name="Yim J.H."/>
            <person name="Lee C."/>
            <person name="Choi S.-H."/>
            <person name="Park Y.K."/>
            <person name="Yoon S.H."/>
            <person name="Hur C.-G."/>
            <person name="Kang H.-Y."/>
            <person name="Kim D."/>
            <person name="Lee H.H."/>
            <person name="Park K.H."/>
            <person name="Park S.-H."/>
            <person name="Park H.-S."/>
            <person name="Lee H.K."/>
            <person name="Oh T.K."/>
            <person name="Kim J.F."/>
        </authorList>
    </citation>
    <scope>NUCLEOTIDE SEQUENCE [LARGE SCALE GENOMIC DNA]</scope>
    <source>
        <strain evidence="1 2">KCTC 2396</strain>
    </source>
</reference>
<protein>
    <submittedName>
        <fullName evidence="1">Uncharacterized protein</fullName>
    </submittedName>
</protein>
<dbReference type="KEGG" id="hch:HCH_01337"/>
<accession>Q2SMC0</accession>
<gene>
    <name evidence="1" type="ordered locus">HCH_01337</name>
</gene>
<evidence type="ECO:0000313" key="2">
    <source>
        <dbReference type="Proteomes" id="UP000000238"/>
    </source>
</evidence>
<dbReference type="AlphaFoldDB" id="Q2SMC0"/>
<dbReference type="HOGENOM" id="CLU_3136278_0_0_6"/>
<keyword evidence="2" id="KW-1185">Reference proteome</keyword>